<organism evidence="1 2">
    <name type="scientific">Araneus ventricosus</name>
    <name type="common">Orbweaver spider</name>
    <name type="synonym">Epeira ventricosa</name>
    <dbReference type="NCBI Taxonomy" id="182803"/>
    <lineage>
        <taxon>Eukaryota</taxon>
        <taxon>Metazoa</taxon>
        <taxon>Ecdysozoa</taxon>
        <taxon>Arthropoda</taxon>
        <taxon>Chelicerata</taxon>
        <taxon>Arachnida</taxon>
        <taxon>Araneae</taxon>
        <taxon>Araneomorphae</taxon>
        <taxon>Entelegynae</taxon>
        <taxon>Araneoidea</taxon>
        <taxon>Araneidae</taxon>
        <taxon>Araneus</taxon>
    </lineage>
</organism>
<accession>A0A4Y2P221</accession>
<dbReference type="Proteomes" id="UP000499080">
    <property type="component" value="Unassembled WGS sequence"/>
</dbReference>
<proteinExistence type="predicted"/>
<dbReference type="EMBL" id="BGPR01010394">
    <property type="protein sequence ID" value="GBN45955.1"/>
    <property type="molecule type" value="Genomic_DNA"/>
</dbReference>
<evidence type="ECO:0000313" key="1">
    <source>
        <dbReference type="EMBL" id="GBN45955.1"/>
    </source>
</evidence>
<comment type="caution">
    <text evidence="1">The sequence shown here is derived from an EMBL/GenBank/DDBJ whole genome shotgun (WGS) entry which is preliminary data.</text>
</comment>
<reference evidence="1 2" key="1">
    <citation type="journal article" date="2019" name="Sci. Rep.">
        <title>Orb-weaving spider Araneus ventricosus genome elucidates the spidroin gene catalogue.</title>
        <authorList>
            <person name="Kono N."/>
            <person name="Nakamura H."/>
            <person name="Ohtoshi R."/>
            <person name="Moran D.A.P."/>
            <person name="Shinohara A."/>
            <person name="Yoshida Y."/>
            <person name="Fujiwara M."/>
            <person name="Mori M."/>
            <person name="Tomita M."/>
            <person name="Arakawa K."/>
        </authorList>
    </citation>
    <scope>NUCLEOTIDE SEQUENCE [LARGE SCALE GENOMIC DNA]</scope>
</reference>
<sequence>MIDEDLQKFSESRVMRTIAIGRLPIRNLPKMNAETTQKKYLHLADIDAAARQNVNKPEASSINASQNANLSRVLHEITTPHASGEPIMNEIPLSTFTGLPVMLANMNDVMALLVQFFSQLLEDKGPLSLSAFSTPSLIRTRSTLSSLDFHDNLPTYEEPKCVNQRFSQHIGSSKLSEIYKKPTPQTR</sequence>
<protein>
    <submittedName>
        <fullName evidence="1">Uncharacterized protein</fullName>
    </submittedName>
</protein>
<keyword evidence="2" id="KW-1185">Reference proteome</keyword>
<name>A0A4Y2P221_ARAVE</name>
<evidence type="ECO:0000313" key="2">
    <source>
        <dbReference type="Proteomes" id="UP000499080"/>
    </source>
</evidence>
<gene>
    <name evidence="1" type="ORF">AVEN_201525_1</name>
</gene>
<dbReference type="AlphaFoldDB" id="A0A4Y2P221"/>